<keyword evidence="5 7" id="KW-1133">Transmembrane helix</keyword>
<evidence type="ECO:0000256" key="3">
    <source>
        <dbReference type="ARBA" id="ARBA00022448"/>
    </source>
</evidence>
<dbReference type="InterPro" id="IPR030182">
    <property type="entry name" value="PUP_plant"/>
</dbReference>
<dbReference type="InterPro" id="IPR037185">
    <property type="entry name" value="EmrE-like"/>
</dbReference>
<reference evidence="9" key="1">
    <citation type="journal article" date="2018" name="Gigascience">
        <title>Genome assembly of the Pink Ipe (Handroanthus impetiginosus, Bignoniaceae), a highly valued, ecologically keystone Neotropical timber forest tree.</title>
        <authorList>
            <person name="Silva-Junior O.B."/>
            <person name="Grattapaglia D."/>
            <person name="Novaes E."/>
            <person name="Collevatti R.G."/>
        </authorList>
    </citation>
    <scope>NUCLEOTIDE SEQUENCE [LARGE SCALE GENOMIC DNA]</scope>
    <source>
        <strain evidence="9">cv. UFG-1</strain>
    </source>
</reference>
<dbReference type="EMBL" id="NKXS01005608">
    <property type="protein sequence ID" value="PIN03184.1"/>
    <property type="molecule type" value="Genomic_DNA"/>
</dbReference>
<evidence type="ECO:0000256" key="7">
    <source>
        <dbReference type="SAM" id="Phobius"/>
    </source>
</evidence>
<evidence type="ECO:0000256" key="2">
    <source>
        <dbReference type="ARBA" id="ARBA00006213"/>
    </source>
</evidence>
<feature type="transmembrane region" description="Helical" evidence="7">
    <location>
        <begin position="21"/>
        <end position="46"/>
    </location>
</feature>
<evidence type="ECO:0000256" key="4">
    <source>
        <dbReference type="ARBA" id="ARBA00022692"/>
    </source>
</evidence>
<evidence type="ECO:0000256" key="6">
    <source>
        <dbReference type="ARBA" id="ARBA00023136"/>
    </source>
</evidence>
<dbReference type="Proteomes" id="UP000231279">
    <property type="component" value="Unassembled WGS sequence"/>
</dbReference>
<evidence type="ECO:0000313" key="8">
    <source>
        <dbReference type="EMBL" id="PIN03184.1"/>
    </source>
</evidence>
<dbReference type="GO" id="GO:0005345">
    <property type="term" value="F:purine nucleobase transmembrane transporter activity"/>
    <property type="evidence" value="ECO:0007669"/>
    <property type="project" value="UniProtKB-ARBA"/>
</dbReference>
<dbReference type="OrthoDB" id="1865379at2759"/>
<comment type="caution">
    <text evidence="8">The sequence shown here is derived from an EMBL/GenBank/DDBJ whole genome shotgun (WGS) entry which is preliminary data.</text>
</comment>
<comment type="subcellular location">
    <subcellularLocation>
        <location evidence="1">Membrane</location>
        <topology evidence="1">Multi-pass membrane protein</topology>
    </subcellularLocation>
</comment>
<evidence type="ECO:0000313" key="9">
    <source>
        <dbReference type="Proteomes" id="UP000231279"/>
    </source>
</evidence>
<comment type="similarity">
    <text evidence="2">Belongs to the purine permeases (TC 2.A.7.14) family.</text>
</comment>
<sequence>MEVETTTTGTAAAAAAMKRKIFLLINCILLAVGNCGGPLVMRLYLIRGGKRIWLACWLQTGGWPVILISIILAYTRHRITTRFFMKPHVLLAASVLSILIGLDNQWLGQSPQPFDNYLHAYGINKLPVSTSSLIVATQLIFTSTFSFLIVKQKFTAYSINAVVLLTVGAVVLGIQSNGNRPAGESKAEYLSGFFMTLGALTYMKAKQPLTYSLVLQMQLVICFFATCVCTLGMLIAKDFQCFGREGPL</sequence>
<keyword evidence="6 7" id="KW-0472">Membrane</keyword>
<dbReference type="Pfam" id="PF16913">
    <property type="entry name" value="PUNUT"/>
    <property type="match status" value="1"/>
</dbReference>
<feature type="transmembrane region" description="Helical" evidence="7">
    <location>
        <begin position="128"/>
        <end position="150"/>
    </location>
</feature>
<feature type="transmembrane region" description="Helical" evidence="7">
    <location>
        <begin position="157"/>
        <end position="175"/>
    </location>
</feature>
<protein>
    <submittedName>
        <fullName evidence="8">Uncharacterized protein</fullName>
    </submittedName>
</protein>
<evidence type="ECO:0000256" key="1">
    <source>
        <dbReference type="ARBA" id="ARBA00004141"/>
    </source>
</evidence>
<feature type="transmembrane region" description="Helical" evidence="7">
    <location>
        <begin position="52"/>
        <end position="75"/>
    </location>
</feature>
<dbReference type="STRING" id="429701.A0A2G9GD14"/>
<name>A0A2G9GD14_9LAMI</name>
<dbReference type="GO" id="GO:0016020">
    <property type="term" value="C:membrane"/>
    <property type="evidence" value="ECO:0007669"/>
    <property type="project" value="UniProtKB-SubCell"/>
</dbReference>
<gene>
    <name evidence="8" type="ORF">CDL12_24296</name>
</gene>
<keyword evidence="4 7" id="KW-0812">Transmembrane</keyword>
<accession>A0A2G9GD14</accession>
<organism evidence="8 9">
    <name type="scientific">Handroanthus impetiginosus</name>
    <dbReference type="NCBI Taxonomy" id="429701"/>
    <lineage>
        <taxon>Eukaryota</taxon>
        <taxon>Viridiplantae</taxon>
        <taxon>Streptophyta</taxon>
        <taxon>Embryophyta</taxon>
        <taxon>Tracheophyta</taxon>
        <taxon>Spermatophyta</taxon>
        <taxon>Magnoliopsida</taxon>
        <taxon>eudicotyledons</taxon>
        <taxon>Gunneridae</taxon>
        <taxon>Pentapetalae</taxon>
        <taxon>asterids</taxon>
        <taxon>lamiids</taxon>
        <taxon>Lamiales</taxon>
        <taxon>Bignoniaceae</taxon>
        <taxon>Crescentiina</taxon>
        <taxon>Tabebuia alliance</taxon>
        <taxon>Handroanthus</taxon>
    </lineage>
</organism>
<dbReference type="PANTHER" id="PTHR31376:SF1">
    <property type="entry name" value="PURINE PERMEASE 2"/>
    <property type="match status" value="1"/>
</dbReference>
<dbReference type="SUPFAM" id="SSF103481">
    <property type="entry name" value="Multidrug resistance efflux transporter EmrE"/>
    <property type="match status" value="1"/>
</dbReference>
<dbReference type="AlphaFoldDB" id="A0A2G9GD14"/>
<proteinExistence type="inferred from homology"/>
<keyword evidence="9" id="KW-1185">Reference proteome</keyword>
<dbReference type="GO" id="GO:0015211">
    <property type="term" value="F:purine nucleoside transmembrane transporter activity"/>
    <property type="evidence" value="ECO:0007669"/>
    <property type="project" value="InterPro"/>
</dbReference>
<keyword evidence="3" id="KW-0813">Transport</keyword>
<evidence type="ECO:0000256" key="5">
    <source>
        <dbReference type="ARBA" id="ARBA00022989"/>
    </source>
</evidence>
<feature type="transmembrane region" description="Helical" evidence="7">
    <location>
        <begin position="217"/>
        <end position="236"/>
    </location>
</feature>
<dbReference type="PANTHER" id="PTHR31376">
    <property type="entry name" value="OS09G0467300 PROTEIN-RELATED"/>
    <property type="match status" value="1"/>
</dbReference>
<feature type="transmembrane region" description="Helical" evidence="7">
    <location>
        <begin position="87"/>
        <end position="108"/>
    </location>
</feature>